<dbReference type="InterPro" id="IPR048126">
    <property type="entry name" value="Toxin_VasX"/>
</dbReference>
<evidence type="ECO:0000313" key="3">
    <source>
        <dbReference type="Proteomes" id="UP000487117"/>
    </source>
</evidence>
<dbReference type="CDD" id="cd20707">
    <property type="entry name" value="MIX_III"/>
    <property type="match status" value="1"/>
</dbReference>
<reference evidence="3" key="1">
    <citation type="journal article" date="2020" name="MBio">
        <title>Horizontal gene transfer to a defensive symbiont with a reduced genome amongst a multipartite beetle microbiome.</title>
        <authorList>
            <person name="Waterworth S.C."/>
            <person name="Florez L.V."/>
            <person name="Rees E.R."/>
            <person name="Hertweck C."/>
            <person name="Kaltenpoth M."/>
            <person name="Kwan J.C."/>
        </authorList>
    </citation>
    <scope>NUCLEOTIDE SEQUENCE [LARGE SCALE GENOMIC DNA]</scope>
</reference>
<comment type="caution">
    <text evidence="2">The sequence shown here is derived from an EMBL/GenBank/DDBJ whole genome shotgun (WGS) entry which is preliminary data.</text>
</comment>
<dbReference type="AlphaFoldDB" id="A0A7V8FIM5"/>
<dbReference type="Pfam" id="PF20249">
    <property type="entry name" value="VasX_N"/>
    <property type="match status" value="1"/>
</dbReference>
<gene>
    <name evidence="2" type="ORF">GAK31_00017</name>
</gene>
<name>A0A7V8FIM5_STEMA</name>
<feature type="domain" description="Toxin VasX N-terminal region" evidence="1">
    <location>
        <begin position="15"/>
        <end position="175"/>
    </location>
</feature>
<proteinExistence type="predicted"/>
<dbReference type="EMBL" id="WNDS01000001">
    <property type="protein sequence ID" value="KAF1016759.1"/>
    <property type="molecule type" value="Genomic_DNA"/>
</dbReference>
<dbReference type="NCBIfam" id="NF041559">
    <property type="entry name" value="BTH_I2691_fam"/>
    <property type="match status" value="1"/>
</dbReference>
<dbReference type="Proteomes" id="UP000487117">
    <property type="component" value="Unassembled WGS sequence"/>
</dbReference>
<organism evidence="2 3">
    <name type="scientific">Stenotrophomonas maltophilia</name>
    <name type="common">Pseudomonas maltophilia</name>
    <name type="synonym">Xanthomonas maltophilia</name>
    <dbReference type="NCBI Taxonomy" id="40324"/>
    <lineage>
        <taxon>Bacteria</taxon>
        <taxon>Pseudomonadati</taxon>
        <taxon>Pseudomonadota</taxon>
        <taxon>Gammaproteobacteria</taxon>
        <taxon>Lysobacterales</taxon>
        <taxon>Lysobacteraceae</taxon>
        <taxon>Stenotrophomonas</taxon>
        <taxon>Stenotrophomonas maltophilia group</taxon>
    </lineage>
</organism>
<dbReference type="InterPro" id="IPR046864">
    <property type="entry name" value="VasX_N"/>
</dbReference>
<evidence type="ECO:0000313" key="2">
    <source>
        <dbReference type="EMBL" id="KAF1016759.1"/>
    </source>
</evidence>
<accession>A0A7V8FIM5</accession>
<evidence type="ECO:0000259" key="1">
    <source>
        <dbReference type="Pfam" id="PF20249"/>
    </source>
</evidence>
<sequence>MDKKPTQACDPAKKCDVCDQAGLPILPLRYAITRTDVKDMWQGLALSGEFGKDVASIALPANEARYTLRLARQGYLYVFNEVRGEWRGYQITVDSYLLEFDPHAAPPPLEEFQPTCARMADSQVARFVTIPDPKRAGKIWFGFTEAPWTKEILERNRRSVERKKHMRCVDVQAWIKGRSMAHVGSVSDAPAMVSEFRLGRKIRHAQGITIPMLPVSTSQSNDQGKGGAVDDIITRTLEEVDVYPDPGFSFSFARFVRCKQDVPGMEAWLEKSATSARPMMVALNDPAGLTQELSALIRQKTREFEDEDDRGWKHAT</sequence>
<protein>
    <recommendedName>
        <fullName evidence="1">Toxin VasX N-terminal region domain-containing protein</fullName>
    </recommendedName>
</protein>